<proteinExistence type="predicted"/>
<dbReference type="AlphaFoldDB" id="A0A2W5F401"/>
<gene>
    <name evidence="2" type="ORF">DI598_07595</name>
</gene>
<dbReference type="SUPFAM" id="SSF81653">
    <property type="entry name" value="Calcium ATPase, transduction domain A"/>
    <property type="match status" value="1"/>
</dbReference>
<comment type="caution">
    <text evidence="2">The sequence shown here is derived from an EMBL/GenBank/DDBJ whole genome shotgun (WGS) entry which is preliminary data.</text>
</comment>
<protein>
    <recommendedName>
        <fullName evidence="1">P-type ATPase A domain-containing protein</fullName>
    </recommendedName>
</protein>
<evidence type="ECO:0000313" key="2">
    <source>
        <dbReference type="EMBL" id="PZP49533.1"/>
    </source>
</evidence>
<accession>A0A2W5F401</accession>
<name>A0A2W5F401_9SPHI</name>
<evidence type="ECO:0000313" key="3">
    <source>
        <dbReference type="Proteomes" id="UP000249645"/>
    </source>
</evidence>
<evidence type="ECO:0000259" key="1">
    <source>
        <dbReference type="Pfam" id="PF00122"/>
    </source>
</evidence>
<dbReference type="InterPro" id="IPR059000">
    <property type="entry name" value="ATPase_P-type_domA"/>
</dbReference>
<dbReference type="InterPro" id="IPR008250">
    <property type="entry name" value="ATPase_P-typ_transduc_dom_A_sf"/>
</dbReference>
<feature type="domain" description="P-type ATPase A" evidence="1">
    <location>
        <begin position="21"/>
        <end position="102"/>
    </location>
</feature>
<dbReference type="Gene3D" id="2.70.150.10">
    <property type="entry name" value="Calcium-transporting ATPase, cytoplasmic transduction domain A"/>
    <property type="match status" value="1"/>
</dbReference>
<dbReference type="EMBL" id="QFOI01000107">
    <property type="protein sequence ID" value="PZP49533.1"/>
    <property type="molecule type" value="Genomic_DNA"/>
</dbReference>
<organism evidence="2 3">
    <name type="scientific">Pseudopedobacter saltans</name>
    <dbReference type="NCBI Taxonomy" id="151895"/>
    <lineage>
        <taxon>Bacteria</taxon>
        <taxon>Pseudomonadati</taxon>
        <taxon>Bacteroidota</taxon>
        <taxon>Sphingobacteriia</taxon>
        <taxon>Sphingobacteriales</taxon>
        <taxon>Sphingobacteriaceae</taxon>
        <taxon>Pseudopedobacter</taxon>
    </lineage>
</organism>
<reference evidence="2 3" key="1">
    <citation type="submission" date="2017-11" db="EMBL/GenBank/DDBJ databases">
        <title>Infants hospitalized years apart are colonized by the same room-sourced microbial strains.</title>
        <authorList>
            <person name="Brooks B."/>
            <person name="Olm M.R."/>
            <person name="Firek B.A."/>
            <person name="Baker R."/>
            <person name="Thomas B.C."/>
            <person name="Morowitz M.J."/>
            <person name="Banfield J.F."/>
        </authorList>
    </citation>
    <scope>NUCLEOTIDE SEQUENCE [LARGE SCALE GENOMIC DNA]</scope>
    <source>
        <strain evidence="2">S2_009_000_R2_76</strain>
    </source>
</reference>
<sequence length="105" mass="11490">MKTILKGKMPQLNATMIVYAQDGTELHFPSDNKSLQIGDLLLLEKENHIPADTKILTGEIKAQNESGEMKVFGPKDIAIGGWFIVEGLAKGYVFAKAEDSLLAIM</sequence>
<dbReference type="Proteomes" id="UP000249645">
    <property type="component" value="Unassembled WGS sequence"/>
</dbReference>
<dbReference type="Pfam" id="PF00122">
    <property type="entry name" value="E1-E2_ATPase"/>
    <property type="match status" value="1"/>
</dbReference>